<dbReference type="CDD" id="cd05247">
    <property type="entry name" value="UDP_G4E_1_SDR_e"/>
    <property type="match status" value="1"/>
</dbReference>
<dbReference type="SUPFAM" id="SSF51735">
    <property type="entry name" value="NAD(P)-binding Rossmann-fold domains"/>
    <property type="match status" value="1"/>
</dbReference>
<reference evidence="12 13" key="1">
    <citation type="journal article" date="2011" name="Stand. Genomic Sci.">
        <title>Complete genome sequence of Syntrophobotulus glycolicus type strain (FlGlyR).</title>
        <authorList>
            <person name="Han C."/>
            <person name="Mwirichia R."/>
            <person name="Chertkov O."/>
            <person name="Held B."/>
            <person name="Lapidus A."/>
            <person name="Nolan M."/>
            <person name="Lucas S."/>
            <person name="Hammon N."/>
            <person name="Deshpande S."/>
            <person name="Cheng J.F."/>
            <person name="Tapia R."/>
            <person name="Goodwin L."/>
            <person name="Pitluck S."/>
            <person name="Huntemann M."/>
            <person name="Liolios K."/>
            <person name="Ivanova N."/>
            <person name="Pagani I."/>
            <person name="Mavromatis K."/>
            <person name="Ovchinikova G."/>
            <person name="Pati A."/>
            <person name="Chen A."/>
            <person name="Palaniappan K."/>
            <person name="Land M."/>
            <person name="Hauser L."/>
            <person name="Brambilla E.M."/>
            <person name="Rohde M."/>
            <person name="Spring S."/>
            <person name="Sikorski J."/>
            <person name="Goker M."/>
            <person name="Woyke T."/>
            <person name="Bristow J."/>
            <person name="Eisen J.A."/>
            <person name="Markowitz V."/>
            <person name="Hugenholtz P."/>
            <person name="Kyrpides N.C."/>
            <person name="Klenk H.P."/>
            <person name="Detter J.C."/>
        </authorList>
    </citation>
    <scope>NUCLEOTIDE SEQUENCE [LARGE SCALE GENOMIC DNA]</scope>
    <source>
        <strain evidence="13">DSM 8271 / FlGlyR</strain>
    </source>
</reference>
<dbReference type="PANTHER" id="PTHR43725:SF47">
    <property type="entry name" value="UDP-GLUCOSE 4-EPIMERASE"/>
    <property type="match status" value="1"/>
</dbReference>
<organism evidence="12 13">
    <name type="scientific">Syntrophobotulus glycolicus (strain DSM 8271 / FlGlyR)</name>
    <dbReference type="NCBI Taxonomy" id="645991"/>
    <lineage>
        <taxon>Bacteria</taxon>
        <taxon>Bacillati</taxon>
        <taxon>Bacillota</taxon>
        <taxon>Clostridia</taxon>
        <taxon>Eubacteriales</taxon>
        <taxon>Desulfitobacteriaceae</taxon>
        <taxon>Syntrophobotulus</taxon>
    </lineage>
</organism>
<evidence type="ECO:0000256" key="4">
    <source>
        <dbReference type="ARBA" id="ARBA00007637"/>
    </source>
</evidence>
<evidence type="ECO:0000256" key="5">
    <source>
        <dbReference type="ARBA" id="ARBA00013189"/>
    </source>
</evidence>
<comment type="subunit">
    <text evidence="10">Homodimer.</text>
</comment>
<dbReference type="InterPro" id="IPR001509">
    <property type="entry name" value="Epimerase_deHydtase"/>
</dbReference>
<evidence type="ECO:0000313" key="13">
    <source>
        <dbReference type="Proteomes" id="UP000007488"/>
    </source>
</evidence>
<evidence type="ECO:0000256" key="3">
    <source>
        <dbReference type="ARBA" id="ARBA00004947"/>
    </source>
</evidence>
<keyword evidence="7 10" id="KW-0520">NAD</keyword>
<dbReference type="eggNOG" id="COG1087">
    <property type="taxonomic scope" value="Bacteria"/>
</dbReference>
<reference evidence="13" key="2">
    <citation type="submission" date="2011-02" db="EMBL/GenBank/DDBJ databases">
        <title>The complete genome of Syntrophobotulus glycolicus DSM 8271.</title>
        <authorList>
            <person name="Lucas S."/>
            <person name="Copeland A."/>
            <person name="Lapidus A."/>
            <person name="Bruce D."/>
            <person name="Goodwin L."/>
            <person name="Pitluck S."/>
            <person name="Kyrpides N."/>
            <person name="Mavromatis K."/>
            <person name="Pagani I."/>
            <person name="Ivanova N."/>
            <person name="Mikhailova N."/>
            <person name="Chertkov O."/>
            <person name="Held B."/>
            <person name="Detter J.C."/>
            <person name="Tapia R."/>
            <person name="Han C."/>
            <person name="Land M."/>
            <person name="Hauser L."/>
            <person name="Markowitz V."/>
            <person name="Cheng J.-F."/>
            <person name="Hugenholtz P."/>
            <person name="Woyke T."/>
            <person name="Wu D."/>
            <person name="Spring S."/>
            <person name="Schroeder M."/>
            <person name="Brambilla E."/>
            <person name="Klenk H.-P."/>
            <person name="Eisen J.A."/>
        </authorList>
    </citation>
    <scope>NUCLEOTIDE SEQUENCE [LARGE SCALE GENOMIC DNA]</scope>
    <source>
        <strain evidence="13">DSM 8271 / FlGlyR</strain>
    </source>
</reference>
<evidence type="ECO:0000256" key="10">
    <source>
        <dbReference type="RuleBase" id="RU366046"/>
    </source>
</evidence>
<evidence type="ECO:0000259" key="11">
    <source>
        <dbReference type="Pfam" id="PF01370"/>
    </source>
</evidence>
<sequence length="341" mass="37948">MSILITGGAGYIGSHTVVELQNAGYSVVVVDNFSNSFPEALRRVEKITGKRVPFYKADIRDRSAMEEIFRKEKFECCIHFAGFKAVGQSVTAPWEYYDNNINGTLALIDVMRKYRTKNMIFSSSATVYGKPAFVPITEDCPKGKIVNPYGRTKSMQEEILADIQKADPEWNVILLRYFNPIGAHISGLIGESPVGIPGNLVPYIAQVAVRRLEKLLIYGNDYHTRDGTGIRDYIHVSDLAVGHVKALEAVRQNPGLEIYNLGTGKGYSVLEVVRCFEQVSGVPIPCQVVSRRPGDIAVCYADAGKAERELKWKTTRSLADMCLDSWRWQLGNPNGYHDACS</sequence>
<keyword evidence="13" id="KW-1185">Reference proteome</keyword>
<evidence type="ECO:0000313" key="12">
    <source>
        <dbReference type="EMBL" id="ADY55808.1"/>
    </source>
</evidence>
<dbReference type="STRING" id="645991.Sgly_1507"/>
<dbReference type="PANTHER" id="PTHR43725">
    <property type="entry name" value="UDP-GLUCOSE 4-EPIMERASE"/>
    <property type="match status" value="1"/>
</dbReference>
<dbReference type="Proteomes" id="UP000007488">
    <property type="component" value="Chromosome"/>
</dbReference>
<evidence type="ECO:0000256" key="8">
    <source>
        <dbReference type="ARBA" id="ARBA00023144"/>
    </source>
</evidence>
<keyword evidence="8" id="KW-0299">Galactose metabolism</keyword>
<gene>
    <name evidence="12" type="ordered locus">Sgly_1507</name>
</gene>
<dbReference type="Gene3D" id="3.90.25.10">
    <property type="entry name" value="UDP-galactose 4-epimerase, domain 1"/>
    <property type="match status" value="1"/>
</dbReference>
<dbReference type="EC" id="5.1.3.2" evidence="5 10"/>
<keyword evidence="9 10" id="KW-0413">Isomerase</keyword>
<evidence type="ECO:0000256" key="2">
    <source>
        <dbReference type="ARBA" id="ARBA00001911"/>
    </source>
</evidence>
<protein>
    <recommendedName>
        <fullName evidence="6 10">UDP-glucose 4-epimerase</fullName>
        <ecNumber evidence="5 10">5.1.3.2</ecNumber>
    </recommendedName>
</protein>
<dbReference type="HOGENOM" id="CLU_007383_1_10_9"/>
<proteinExistence type="inferred from homology"/>
<dbReference type="GO" id="GO:0006012">
    <property type="term" value="P:galactose metabolic process"/>
    <property type="evidence" value="ECO:0007669"/>
    <property type="project" value="UniProtKB-UniPathway"/>
</dbReference>
<dbReference type="Gene3D" id="3.40.50.720">
    <property type="entry name" value="NAD(P)-binding Rossmann-like Domain"/>
    <property type="match status" value="1"/>
</dbReference>
<dbReference type="InterPro" id="IPR005886">
    <property type="entry name" value="UDP_G4E"/>
</dbReference>
<dbReference type="InterPro" id="IPR036291">
    <property type="entry name" value="NAD(P)-bd_dom_sf"/>
</dbReference>
<dbReference type="NCBIfam" id="TIGR01179">
    <property type="entry name" value="galE"/>
    <property type="match status" value="1"/>
</dbReference>
<evidence type="ECO:0000256" key="9">
    <source>
        <dbReference type="ARBA" id="ARBA00023235"/>
    </source>
</evidence>
<evidence type="ECO:0000256" key="7">
    <source>
        <dbReference type="ARBA" id="ARBA00023027"/>
    </source>
</evidence>
<dbReference type="NCBIfam" id="NF007956">
    <property type="entry name" value="PRK10675.1"/>
    <property type="match status" value="1"/>
</dbReference>
<comment type="catalytic activity">
    <reaction evidence="1 10">
        <text>UDP-alpha-D-glucose = UDP-alpha-D-galactose</text>
        <dbReference type="Rhea" id="RHEA:22168"/>
        <dbReference type="ChEBI" id="CHEBI:58885"/>
        <dbReference type="ChEBI" id="CHEBI:66914"/>
        <dbReference type="EC" id="5.1.3.2"/>
    </reaction>
</comment>
<name>F0SX25_SYNGF</name>
<dbReference type="OrthoDB" id="244102at2"/>
<dbReference type="UniPathway" id="UPA00214"/>
<dbReference type="GO" id="GO:0005829">
    <property type="term" value="C:cytosol"/>
    <property type="evidence" value="ECO:0007669"/>
    <property type="project" value="TreeGrafter"/>
</dbReference>
<dbReference type="KEGG" id="sgy:Sgly_1507"/>
<accession>F0SX25</accession>
<dbReference type="Pfam" id="PF01370">
    <property type="entry name" value="Epimerase"/>
    <property type="match status" value="1"/>
</dbReference>
<comment type="similarity">
    <text evidence="4 10">Belongs to the NAD(P)-dependent epimerase/dehydratase family.</text>
</comment>
<evidence type="ECO:0000256" key="6">
    <source>
        <dbReference type="ARBA" id="ARBA00018569"/>
    </source>
</evidence>
<feature type="domain" description="NAD-dependent epimerase/dehydratase" evidence="11">
    <location>
        <begin position="3"/>
        <end position="262"/>
    </location>
</feature>
<dbReference type="PRINTS" id="PR01713">
    <property type="entry name" value="NUCEPIMERASE"/>
</dbReference>
<evidence type="ECO:0000256" key="1">
    <source>
        <dbReference type="ARBA" id="ARBA00000083"/>
    </source>
</evidence>
<comment type="cofactor">
    <cofactor evidence="2 10">
        <name>NAD(+)</name>
        <dbReference type="ChEBI" id="CHEBI:57540"/>
    </cofactor>
</comment>
<dbReference type="RefSeq" id="WP_013624678.1">
    <property type="nucleotide sequence ID" value="NC_015172.1"/>
</dbReference>
<comment type="pathway">
    <text evidence="3 10">Carbohydrate metabolism; galactose metabolism.</text>
</comment>
<dbReference type="AlphaFoldDB" id="F0SX25"/>
<keyword evidence="10" id="KW-0119">Carbohydrate metabolism</keyword>
<dbReference type="GO" id="GO:0003978">
    <property type="term" value="F:UDP-glucose 4-epimerase activity"/>
    <property type="evidence" value="ECO:0007669"/>
    <property type="project" value="UniProtKB-UniRule"/>
</dbReference>
<dbReference type="EMBL" id="CP002547">
    <property type="protein sequence ID" value="ADY55808.1"/>
    <property type="molecule type" value="Genomic_DNA"/>
</dbReference>